<comment type="caution">
    <text evidence="1">The sequence shown here is derived from an EMBL/GenBank/DDBJ whole genome shotgun (WGS) entry which is preliminary data.</text>
</comment>
<protein>
    <recommendedName>
        <fullName evidence="3">Multidrug transporter</fullName>
    </recommendedName>
</protein>
<accession>A0ABR6K605</accession>
<dbReference type="Proteomes" id="UP000584663">
    <property type="component" value="Unassembled WGS sequence"/>
</dbReference>
<evidence type="ECO:0008006" key="3">
    <source>
        <dbReference type="Google" id="ProtNLM"/>
    </source>
</evidence>
<dbReference type="Pfam" id="PF07277">
    <property type="entry name" value="SapC"/>
    <property type="match status" value="1"/>
</dbReference>
<keyword evidence="2" id="KW-1185">Reference proteome</keyword>
<proteinExistence type="predicted"/>
<name>A0ABR6K605_9SPHN</name>
<evidence type="ECO:0000313" key="1">
    <source>
        <dbReference type="EMBL" id="MBB4608511.1"/>
    </source>
</evidence>
<evidence type="ECO:0000313" key="2">
    <source>
        <dbReference type="Proteomes" id="UP000584663"/>
    </source>
</evidence>
<dbReference type="InterPro" id="IPR010836">
    <property type="entry name" value="SapC"/>
</dbReference>
<dbReference type="RefSeq" id="WP_240456483.1">
    <property type="nucleotide sequence ID" value="NZ_JACHNX010000002.1"/>
</dbReference>
<organism evidence="1 2">
    <name type="scientific">Sphingomonas yabuuchiae</name>
    <dbReference type="NCBI Taxonomy" id="172044"/>
    <lineage>
        <taxon>Bacteria</taxon>
        <taxon>Pseudomonadati</taxon>
        <taxon>Pseudomonadota</taxon>
        <taxon>Alphaproteobacteria</taxon>
        <taxon>Sphingomonadales</taxon>
        <taxon>Sphingomonadaceae</taxon>
        <taxon>Sphingomonas</taxon>
    </lineage>
</organism>
<reference evidence="1 2" key="1">
    <citation type="submission" date="2020-08" db="EMBL/GenBank/DDBJ databases">
        <title>Genomic Encyclopedia of Type Strains, Phase IV (KMG-IV): sequencing the most valuable type-strain genomes for metagenomic binning, comparative biology and taxonomic classification.</title>
        <authorList>
            <person name="Goeker M."/>
        </authorList>
    </citation>
    <scope>NUCLEOTIDE SEQUENCE [LARGE SCALE GENOMIC DNA]</scope>
    <source>
        <strain evidence="1 2">DSM 14562</strain>
    </source>
</reference>
<dbReference type="EMBL" id="JACHNX010000002">
    <property type="protein sequence ID" value="MBB4608511.1"/>
    <property type="molecule type" value="Genomic_DNA"/>
</dbReference>
<gene>
    <name evidence="1" type="ORF">GGQ89_000713</name>
</gene>
<sequence>MKGPTGMAEMELLDSARHAALRVSAAPDVGRHFVQLVADEFLPAALHYPILMARHPETGDLYPGALMGLVPDENLCLAPNGTLADYRPADLERQGFYVSGENIAIDVHHPALTQMDGAAVFDTDGGPAPALRRVQAALRRLHVGLPETEQFLRRLEENRLVEPIDLSFEFDNGESLRLDSLYTISLDAVHALPDDVALALFRSGDLQLIYAITGSVRHIPTLARRRNERLSGLAR</sequence>